<dbReference type="Proteomes" id="UP000575898">
    <property type="component" value="Unassembled WGS sequence"/>
</dbReference>
<comment type="caution">
    <text evidence="2">The sequence shown here is derived from an EMBL/GenBank/DDBJ whole genome shotgun (WGS) entry which is preliminary data.</text>
</comment>
<name>A0A840MSF9_9PROT</name>
<dbReference type="AlphaFoldDB" id="A0A840MSF9"/>
<keyword evidence="3" id="KW-1185">Reference proteome</keyword>
<gene>
    <name evidence="2" type="ORF">HNQ59_002647</name>
</gene>
<sequence length="325" mass="36014">MTVVQCDVAVIGAGMAGLTCASLLAEGGMHVEIFEKSRGTGGRMATKRSEDASFDYGAQYFTVRNPVFAKQVAQWELGGHCAAWGGNVVDLTHGRRQAASRQLRFVGQPSMNTMCRHMTEGLSVNFKARLLQLSRADERWWLTFEDHTQLMANMVILAIPAPQALNLVAKFPSVAAPISSVRMTPCWAVLLAPGKSLNLDFDGAHVHNLPLQWIGRNNSKPGRLAAETWTLHATPDWSQRHVHDSEEDIINQMVVAFEEAIGRSLPHMPGKAHYWRYAETAHPLEQDFVYDPALRLGICGDWCRGKRVEDAFLSGKALARAILER</sequence>
<dbReference type="PRINTS" id="PR00419">
    <property type="entry name" value="ADXRDTASE"/>
</dbReference>
<dbReference type="Pfam" id="PF01593">
    <property type="entry name" value="Amino_oxidase"/>
    <property type="match status" value="1"/>
</dbReference>
<dbReference type="Gene3D" id="3.90.660.10">
    <property type="match status" value="1"/>
</dbReference>
<dbReference type="PANTHER" id="PTHR16128:SF5">
    <property type="entry name" value="FAD_NAD(P)-BINDING OXIDOREDUCTASE FAMILY PROTEIN"/>
    <property type="match status" value="1"/>
</dbReference>
<feature type="domain" description="Amine oxidase" evidence="1">
    <location>
        <begin position="102"/>
        <end position="323"/>
    </location>
</feature>
<dbReference type="Gene3D" id="3.50.50.60">
    <property type="entry name" value="FAD/NAD(P)-binding domain"/>
    <property type="match status" value="1"/>
</dbReference>
<reference evidence="2 3" key="1">
    <citation type="submission" date="2020-08" db="EMBL/GenBank/DDBJ databases">
        <title>Genomic Encyclopedia of Type Strains, Phase IV (KMG-IV): sequencing the most valuable type-strain genomes for metagenomic binning, comparative biology and taxonomic classification.</title>
        <authorList>
            <person name="Goeker M."/>
        </authorList>
    </citation>
    <scope>NUCLEOTIDE SEQUENCE [LARGE SCALE GENOMIC DNA]</scope>
    <source>
        <strain evidence="2 3">DSM 27165</strain>
    </source>
</reference>
<organism evidence="2 3">
    <name type="scientific">Chitinivorax tropicus</name>
    <dbReference type="NCBI Taxonomy" id="714531"/>
    <lineage>
        <taxon>Bacteria</taxon>
        <taxon>Pseudomonadati</taxon>
        <taxon>Pseudomonadota</taxon>
        <taxon>Betaproteobacteria</taxon>
        <taxon>Chitinivorax</taxon>
    </lineage>
</organism>
<dbReference type="RefSeq" id="WP_184040066.1">
    <property type="nucleotide sequence ID" value="NZ_JACHHY010000016.1"/>
</dbReference>
<dbReference type="Pfam" id="PF13450">
    <property type="entry name" value="NAD_binding_8"/>
    <property type="match status" value="1"/>
</dbReference>
<evidence type="ECO:0000313" key="3">
    <source>
        <dbReference type="Proteomes" id="UP000575898"/>
    </source>
</evidence>
<dbReference type="PANTHER" id="PTHR16128">
    <property type="entry name" value="FAD/NAD(P)-BINDING OXIDOREDUCTASE FAMILY PROTEIN"/>
    <property type="match status" value="1"/>
</dbReference>
<protein>
    <recommendedName>
        <fullName evidence="1">Amine oxidase domain-containing protein</fullName>
    </recommendedName>
</protein>
<accession>A0A840MSF9</accession>
<dbReference type="InterPro" id="IPR036188">
    <property type="entry name" value="FAD/NAD-bd_sf"/>
</dbReference>
<proteinExistence type="predicted"/>
<dbReference type="InterPro" id="IPR002937">
    <property type="entry name" value="Amino_oxidase"/>
</dbReference>
<evidence type="ECO:0000313" key="2">
    <source>
        <dbReference type="EMBL" id="MBB5019346.1"/>
    </source>
</evidence>
<dbReference type="GO" id="GO:0016491">
    <property type="term" value="F:oxidoreductase activity"/>
    <property type="evidence" value="ECO:0007669"/>
    <property type="project" value="InterPro"/>
</dbReference>
<evidence type="ECO:0000259" key="1">
    <source>
        <dbReference type="Pfam" id="PF01593"/>
    </source>
</evidence>
<dbReference type="SUPFAM" id="SSF51905">
    <property type="entry name" value="FAD/NAD(P)-binding domain"/>
    <property type="match status" value="1"/>
</dbReference>
<dbReference type="EMBL" id="JACHHY010000016">
    <property type="protein sequence ID" value="MBB5019346.1"/>
    <property type="molecule type" value="Genomic_DNA"/>
</dbReference>